<dbReference type="EMBL" id="RJVI01000001">
    <property type="protein sequence ID" value="ROR34274.1"/>
    <property type="molecule type" value="Genomic_DNA"/>
</dbReference>
<dbReference type="AlphaFoldDB" id="A0A3N1Y638"/>
<dbReference type="Pfam" id="PF14238">
    <property type="entry name" value="DUF4340"/>
    <property type="match status" value="1"/>
</dbReference>
<dbReference type="Proteomes" id="UP000276634">
    <property type="component" value="Unassembled WGS sequence"/>
</dbReference>
<dbReference type="InterPro" id="IPR025641">
    <property type="entry name" value="DUF4340"/>
</dbReference>
<name>A0A3N1Y638_9GAMM</name>
<protein>
    <submittedName>
        <fullName evidence="2">Uncharacterized protein DUF4340</fullName>
    </submittedName>
</protein>
<accession>A0A3N1Y638</accession>
<evidence type="ECO:0000313" key="2">
    <source>
        <dbReference type="EMBL" id="ROR34274.1"/>
    </source>
</evidence>
<evidence type="ECO:0000313" key="3">
    <source>
        <dbReference type="Proteomes" id="UP000276634"/>
    </source>
</evidence>
<reference evidence="2 3" key="1">
    <citation type="submission" date="2018-11" db="EMBL/GenBank/DDBJ databases">
        <title>Genomic Encyclopedia of Type Strains, Phase IV (KMG-IV): sequencing the most valuable type-strain genomes for metagenomic binning, comparative biology and taxonomic classification.</title>
        <authorList>
            <person name="Goeker M."/>
        </authorList>
    </citation>
    <scope>NUCLEOTIDE SEQUENCE [LARGE SCALE GENOMIC DNA]</scope>
    <source>
        <strain evidence="2 3">DSM 100275</strain>
    </source>
</reference>
<gene>
    <name evidence="2" type="ORF">EDC57_0170</name>
</gene>
<feature type="domain" description="DUF4340" evidence="1">
    <location>
        <begin position="67"/>
        <end position="191"/>
    </location>
</feature>
<organism evidence="2 3">
    <name type="scientific">Inmirania thermothiophila</name>
    <dbReference type="NCBI Taxonomy" id="1750597"/>
    <lineage>
        <taxon>Bacteria</taxon>
        <taxon>Pseudomonadati</taxon>
        <taxon>Pseudomonadota</taxon>
        <taxon>Gammaproteobacteria</taxon>
        <taxon>Chromatiales</taxon>
        <taxon>Ectothiorhodospiraceae</taxon>
        <taxon>Inmirania</taxon>
    </lineage>
</organism>
<sequence length="295" mass="31944">MRGRWLLNLALLALVAVLAALAWWPQRRGAEPPAPPLAAVQRDAVRRIEIVRGDDTLLVERDEGGRWWLAGTPRLPADGAKVESVLGLAATPSEQRYPVADLDLTQFGLDPPRVTLRLGEAELALGDAEPISGRRYIRVGDTLHLVSTGVFATLTAGRDAWISPQLVPEGAELEAVRLPDGVTVRRTDGGWAREPQAEGVGEAALADFADGWRLARAFEAGMDADPPPAGEVVTLVLEGLGERRFVIVQREPELVLRRLDLPVRYRFTRFTAERLLAPPKGEAAGGKASEGRESG</sequence>
<evidence type="ECO:0000259" key="1">
    <source>
        <dbReference type="Pfam" id="PF14238"/>
    </source>
</evidence>
<keyword evidence="3" id="KW-1185">Reference proteome</keyword>
<proteinExistence type="predicted"/>
<comment type="caution">
    <text evidence="2">The sequence shown here is derived from an EMBL/GenBank/DDBJ whole genome shotgun (WGS) entry which is preliminary data.</text>
</comment>